<evidence type="ECO:0000313" key="2">
    <source>
        <dbReference type="Proteomes" id="UP000475249"/>
    </source>
</evidence>
<proteinExistence type="predicted"/>
<dbReference type="Pfam" id="PF07676">
    <property type="entry name" value="PD40"/>
    <property type="match status" value="3"/>
</dbReference>
<protein>
    <submittedName>
        <fullName evidence="1">Exo-alpha-sialidase</fullName>
    </submittedName>
</protein>
<dbReference type="AlphaFoldDB" id="A0A6L9E7F0"/>
<sequence>MDQLKNPLLFILLLAFGCQQPGETPKFSLDETPGQLEIFGEEIVSTSLYERDFAISPNRKEIVFTLGNYKQSQRCLVSIKKEDQGWGSKQILPFSGKYNDIEPFFSVDGKQLFFASNRPMDADTTRKDYNIWSVERGPEGWGDPVPLDTLINTSGDEFYPALGKSGNLYFTATRKDGIGREDIFLSTYGDQGYQKPVPLDSTVNTAVFEFNAYVDPDEELLIFSAFGRKDGNGGGDLYFSKKTADGGWAPAKNMGELVNSDKLDYCPFLDQSNGNFYFTSDRAGKFEGRLRSVEELQDLADEILNGMGNIYRLNTGQLDMEIDQ</sequence>
<name>A0A6L9E7F0_9FLAO</name>
<dbReference type="Gene3D" id="2.120.10.30">
    <property type="entry name" value="TolB, C-terminal domain"/>
    <property type="match status" value="1"/>
</dbReference>
<accession>A0A6L9E7F0</accession>
<dbReference type="EMBL" id="WXYO01000001">
    <property type="protein sequence ID" value="NAS10656.1"/>
    <property type="molecule type" value="Genomic_DNA"/>
</dbReference>
<gene>
    <name evidence="1" type="ORF">GTQ38_01495</name>
</gene>
<comment type="caution">
    <text evidence="1">The sequence shown here is derived from an EMBL/GenBank/DDBJ whole genome shotgun (WGS) entry which is preliminary data.</text>
</comment>
<dbReference type="InterPro" id="IPR011659">
    <property type="entry name" value="WD40"/>
</dbReference>
<organism evidence="1 2">
    <name type="scientific">Poritiphilus flavus</name>
    <dbReference type="NCBI Taxonomy" id="2697053"/>
    <lineage>
        <taxon>Bacteria</taxon>
        <taxon>Pseudomonadati</taxon>
        <taxon>Bacteroidota</taxon>
        <taxon>Flavobacteriia</taxon>
        <taxon>Flavobacteriales</taxon>
        <taxon>Flavobacteriaceae</taxon>
        <taxon>Poritiphilus</taxon>
    </lineage>
</organism>
<dbReference type="RefSeq" id="WP_161433453.1">
    <property type="nucleotide sequence ID" value="NZ_WXYO01000001.1"/>
</dbReference>
<dbReference type="PROSITE" id="PS51257">
    <property type="entry name" value="PROKAR_LIPOPROTEIN"/>
    <property type="match status" value="1"/>
</dbReference>
<evidence type="ECO:0000313" key="1">
    <source>
        <dbReference type="EMBL" id="NAS10656.1"/>
    </source>
</evidence>
<keyword evidence="2" id="KW-1185">Reference proteome</keyword>
<dbReference type="SUPFAM" id="SSF82171">
    <property type="entry name" value="DPP6 N-terminal domain-like"/>
    <property type="match status" value="1"/>
</dbReference>
<dbReference type="InterPro" id="IPR011042">
    <property type="entry name" value="6-blade_b-propeller_TolB-like"/>
</dbReference>
<dbReference type="Proteomes" id="UP000475249">
    <property type="component" value="Unassembled WGS sequence"/>
</dbReference>
<reference evidence="1 2" key="1">
    <citation type="submission" date="2020-01" db="EMBL/GenBank/DDBJ databases">
        <title>Bacteria diversity of Porities sp.</title>
        <authorList>
            <person name="Wang G."/>
        </authorList>
    </citation>
    <scope>NUCLEOTIDE SEQUENCE [LARGE SCALE GENOMIC DNA]</scope>
    <source>
        <strain evidence="1 2">R33</strain>
    </source>
</reference>